<dbReference type="InterPro" id="IPR052158">
    <property type="entry name" value="INH-QAR"/>
</dbReference>
<accession>A0A4Y3RBG3</accession>
<dbReference type="SUPFAM" id="SSF46689">
    <property type="entry name" value="Homeodomain-like"/>
    <property type="match status" value="2"/>
</dbReference>
<proteinExistence type="predicted"/>
<dbReference type="PANTHER" id="PTHR43130">
    <property type="entry name" value="ARAC-FAMILY TRANSCRIPTIONAL REGULATOR"/>
    <property type="match status" value="1"/>
</dbReference>
<organism evidence="5 6">
    <name type="scientific">Streptomyces cacaoi</name>
    <dbReference type="NCBI Taxonomy" id="1898"/>
    <lineage>
        <taxon>Bacteria</taxon>
        <taxon>Bacillati</taxon>
        <taxon>Actinomycetota</taxon>
        <taxon>Actinomycetes</taxon>
        <taxon>Kitasatosporales</taxon>
        <taxon>Streptomycetaceae</taxon>
        <taxon>Streptomyces</taxon>
    </lineage>
</organism>
<keyword evidence="6" id="KW-1185">Reference proteome</keyword>
<dbReference type="InterPro" id="IPR018060">
    <property type="entry name" value="HTH_AraC"/>
</dbReference>
<dbReference type="CDD" id="cd03137">
    <property type="entry name" value="GATase1_AraC_1"/>
    <property type="match status" value="1"/>
</dbReference>
<dbReference type="RefSeq" id="WP_086816383.1">
    <property type="nucleotide sequence ID" value="NZ_BJMM01000076.1"/>
</dbReference>
<evidence type="ECO:0000313" key="5">
    <source>
        <dbReference type="EMBL" id="GEB54023.1"/>
    </source>
</evidence>
<dbReference type="InterPro" id="IPR018062">
    <property type="entry name" value="HTH_AraC-typ_CS"/>
</dbReference>
<protein>
    <submittedName>
        <fullName evidence="5">AraC family transcriptional regulator</fullName>
    </submittedName>
</protein>
<evidence type="ECO:0000256" key="1">
    <source>
        <dbReference type="ARBA" id="ARBA00023015"/>
    </source>
</evidence>
<dbReference type="Pfam" id="PF01965">
    <property type="entry name" value="DJ-1_PfpI"/>
    <property type="match status" value="1"/>
</dbReference>
<feature type="domain" description="HTH araC/xylS-type" evidence="4">
    <location>
        <begin position="224"/>
        <end position="322"/>
    </location>
</feature>
<dbReference type="InterPro" id="IPR009057">
    <property type="entry name" value="Homeodomain-like_sf"/>
</dbReference>
<dbReference type="OrthoDB" id="3194870at2"/>
<gene>
    <name evidence="5" type="ORF">SCA03_65740</name>
</gene>
<dbReference type="EMBL" id="BJMM01000076">
    <property type="protein sequence ID" value="GEB54023.1"/>
    <property type="molecule type" value="Genomic_DNA"/>
</dbReference>
<evidence type="ECO:0000256" key="2">
    <source>
        <dbReference type="ARBA" id="ARBA00023125"/>
    </source>
</evidence>
<keyword evidence="2" id="KW-0238">DNA-binding</keyword>
<dbReference type="PROSITE" id="PS01124">
    <property type="entry name" value="HTH_ARAC_FAMILY_2"/>
    <property type="match status" value="1"/>
</dbReference>
<sequence length="325" mass="34872">MPVVAPPAPPAAPTHRVAILALDGVTPLDLSIPAQIFNSRPETPYTTTVCGLGDTVATTGGFSLTTGGGLDQVPTADTVIVPGHEPGSRPQTELPDEVRDALRQAREQGSRMVSICTGAFVLAAAGLLDGLRATTHWLHIDELERSYPSLTIERDVLYVDEGDVLTSAGVCCGIDLCLHLVRRDLGAATANRIARGLVAAPHRDGGQAQYIPAPVTEAGPTSLSGTRDWALHHLDEPITLRMLARHAGVSPRTFMRRFSAETGTTPLQWLLNARLGKARELLETTDDSMEQVARACGIGTAANLRLHFRRSLNTTPTAYRRMFTH</sequence>
<dbReference type="SMART" id="SM00342">
    <property type="entry name" value="HTH_ARAC"/>
    <property type="match status" value="1"/>
</dbReference>
<keyword evidence="3" id="KW-0804">Transcription</keyword>
<dbReference type="Gene3D" id="1.10.10.60">
    <property type="entry name" value="Homeodomain-like"/>
    <property type="match status" value="1"/>
</dbReference>
<dbReference type="GO" id="GO:0043565">
    <property type="term" value="F:sequence-specific DNA binding"/>
    <property type="evidence" value="ECO:0007669"/>
    <property type="project" value="InterPro"/>
</dbReference>
<dbReference type="AlphaFoldDB" id="A0A4Y3RBG3"/>
<comment type="caution">
    <text evidence="5">The sequence shown here is derived from an EMBL/GenBank/DDBJ whole genome shotgun (WGS) entry which is preliminary data.</text>
</comment>
<evidence type="ECO:0000259" key="4">
    <source>
        <dbReference type="PROSITE" id="PS01124"/>
    </source>
</evidence>
<dbReference type="Pfam" id="PF12833">
    <property type="entry name" value="HTH_18"/>
    <property type="match status" value="1"/>
</dbReference>
<name>A0A4Y3RBG3_STRCI</name>
<dbReference type="InterPro" id="IPR029062">
    <property type="entry name" value="Class_I_gatase-like"/>
</dbReference>
<reference evidence="5 6" key="1">
    <citation type="submission" date="2019-06" db="EMBL/GenBank/DDBJ databases">
        <title>Whole genome shotgun sequence of Streptomyces cacaoi subsp. cacaoi NBRC 12748.</title>
        <authorList>
            <person name="Hosoyama A."/>
            <person name="Uohara A."/>
            <person name="Ohji S."/>
            <person name="Ichikawa N."/>
        </authorList>
    </citation>
    <scope>NUCLEOTIDE SEQUENCE [LARGE SCALE GENOMIC DNA]</scope>
    <source>
        <strain evidence="5 6">NBRC 12748</strain>
    </source>
</reference>
<evidence type="ECO:0000313" key="6">
    <source>
        <dbReference type="Proteomes" id="UP000319210"/>
    </source>
</evidence>
<dbReference type="InterPro" id="IPR002818">
    <property type="entry name" value="DJ-1/PfpI"/>
</dbReference>
<dbReference type="SUPFAM" id="SSF52317">
    <property type="entry name" value="Class I glutamine amidotransferase-like"/>
    <property type="match status" value="1"/>
</dbReference>
<dbReference type="GO" id="GO:0003700">
    <property type="term" value="F:DNA-binding transcription factor activity"/>
    <property type="evidence" value="ECO:0007669"/>
    <property type="project" value="InterPro"/>
</dbReference>
<dbReference type="PANTHER" id="PTHR43130:SF3">
    <property type="entry name" value="HTH-TYPE TRANSCRIPTIONAL REGULATOR RV1931C"/>
    <property type="match status" value="1"/>
</dbReference>
<dbReference type="Proteomes" id="UP000319210">
    <property type="component" value="Unassembled WGS sequence"/>
</dbReference>
<keyword evidence="1" id="KW-0805">Transcription regulation</keyword>
<dbReference type="PROSITE" id="PS00041">
    <property type="entry name" value="HTH_ARAC_FAMILY_1"/>
    <property type="match status" value="1"/>
</dbReference>
<dbReference type="Gene3D" id="3.40.50.880">
    <property type="match status" value="1"/>
</dbReference>
<evidence type="ECO:0000256" key="3">
    <source>
        <dbReference type="ARBA" id="ARBA00023163"/>
    </source>
</evidence>